<name>A0A0C3CDJ5_OIDMZ</name>
<feature type="region of interest" description="Disordered" evidence="4">
    <location>
        <begin position="1"/>
        <end position="32"/>
    </location>
</feature>
<dbReference type="SUPFAM" id="SSF51430">
    <property type="entry name" value="NAD(P)-linked oxidoreductase"/>
    <property type="match status" value="1"/>
</dbReference>
<keyword evidence="7" id="KW-1185">Reference proteome</keyword>
<feature type="domain" description="NADP-dependent oxidoreductase" evidence="5">
    <location>
        <begin position="86"/>
        <end position="224"/>
    </location>
</feature>
<dbReference type="PANTHER" id="PTHR43364">
    <property type="entry name" value="NADH-SPECIFIC METHYLGLYOXAL REDUCTASE-RELATED"/>
    <property type="match status" value="1"/>
</dbReference>
<dbReference type="OrthoDB" id="48988at2759"/>
<organism evidence="6 7">
    <name type="scientific">Oidiodendron maius (strain Zn)</name>
    <dbReference type="NCBI Taxonomy" id="913774"/>
    <lineage>
        <taxon>Eukaryota</taxon>
        <taxon>Fungi</taxon>
        <taxon>Dikarya</taxon>
        <taxon>Ascomycota</taxon>
        <taxon>Pezizomycotina</taxon>
        <taxon>Leotiomycetes</taxon>
        <taxon>Leotiomycetes incertae sedis</taxon>
        <taxon>Myxotrichaceae</taxon>
        <taxon>Oidiodendron</taxon>
    </lineage>
</organism>
<dbReference type="GO" id="GO:0016491">
    <property type="term" value="F:oxidoreductase activity"/>
    <property type="evidence" value="ECO:0007669"/>
    <property type="project" value="UniProtKB-KW"/>
</dbReference>
<dbReference type="HOGENOM" id="CLU_023205_2_0_1"/>
<dbReference type="InterPro" id="IPR023210">
    <property type="entry name" value="NADP_OxRdtase_dom"/>
</dbReference>
<feature type="domain" description="NADP-dependent oxidoreductase" evidence="5">
    <location>
        <begin position="227"/>
        <end position="339"/>
    </location>
</feature>
<protein>
    <recommendedName>
        <fullName evidence="5">NADP-dependent oxidoreductase domain-containing protein</fullName>
    </recommendedName>
</protein>
<gene>
    <name evidence="6" type="ORF">OIDMADRAFT_44457</name>
</gene>
<proteinExistence type="inferred from homology"/>
<evidence type="ECO:0000313" key="6">
    <source>
        <dbReference type="EMBL" id="KIM97013.1"/>
    </source>
</evidence>
<reference evidence="7" key="2">
    <citation type="submission" date="2015-01" db="EMBL/GenBank/DDBJ databases">
        <title>Evolutionary Origins and Diversification of the Mycorrhizal Mutualists.</title>
        <authorList>
            <consortium name="DOE Joint Genome Institute"/>
            <consortium name="Mycorrhizal Genomics Consortium"/>
            <person name="Kohler A."/>
            <person name="Kuo A."/>
            <person name="Nagy L.G."/>
            <person name="Floudas D."/>
            <person name="Copeland A."/>
            <person name="Barry K.W."/>
            <person name="Cichocki N."/>
            <person name="Veneault-Fourrey C."/>
            <person name="LaButti K."/>
            <person name="Lindquist E.A."/>
            <person name="Lipzen A."/>
            <person name="Lundell T."/>
            <person name="Morin E."/>
            <person name="Murat C."/>
            <person name="Riley R."/>
            <person name="Ohm R."/>
            <person name="Sun H."/>
            <person name="Tunlid A."/>
            <person name="Henrissat B."/>
            <person name="Grigoriev I.V."/>
            <person name="Hibbett D.S."/>
            <person name="Martin F."/>
        </authorList>
    </citation>
    <scope>NUCLEOTIDE SEQUENCE [LARGE SCALE GENOMIC DNA]</scope>
    <source>
        <strain evidence="7">Zn</strain>
    </source>
</reference>
<reference evidence="6 7" key="1">
    <citation type="submission" date="2014-04" db="EMBL/GenBank/DDBJ databases">
        <authorList>
            <consortium name="DOE Joint Genome Institute"/>
            <person name="Kuo A."/>
            <person name="Martino E."/>
            <person name="Perotto S."/>
            <person name="Kohler A."/>
            <person name="Nagy L.G."/>
            <person name="Floudas D."/>
            <person name="Copeland A."/>
            <person name="Barry K.W."/>
            <person name="Cichocki N."/>
            <person name="Veneault-Fourrey C."/>
            <person name="LaButti K."/>
            <person name="Lindquist E.A."/>
            <person name="Lipzen A."/>
            <person name="Lundell T."/>
            <person name="Morin E."/>
            <person name="Murat C."/>
            <person name="Sun H."/>
            <person name="Tunlid A."/>
            <person name="Henrissat B."/>
            <person name="Grigoriev I.V."/>
            <person name="Hibbett D.S."/>
            <person name="Martin F."/>
            <person name="Nordberg H.P."/>
            <person name="Cantor M.N."/>
            <person name="Hua S.X."/>
        </authorList>
    </citation>
    <scope>NUCLEOTIDE SEQUENCE [LARGE SCALE GENOMIC DNA]</scope>
    <source>
        <strain evidence="6 7">Zn</strain>
    </source>
</reference>
<keyword evidence="2" id="KW-0521">NADP</keyword>
<sequence>MPMNSARVRQDLQDGSGQFSDRAESPAPELRPAHAYKHDLNTYLAEVYGQEIRDTADILRSISETKAKYVRLGKSGLYVSVPILVFEEEEALPILEAAYDRGVNTWNTANVYSNGVSEEIIGKIPREKLVILTKCFNWVGDSPGSKSWIYRHKYGESKDFANQGGLSRKAIFSAVGSSLKRMDIEYIDLLQIRRFDPNVPIEETLEALHDLVKAGKVRYIGASSMWEEREMNKFCKETGVGLIPWAPLCRWHLARPPSPTELSPRSLQEKKMRLVLYPGHSESDRVIIGRGWTMSVVALAWINKRVLSPIVGCNSIERIDDTLAARGKELTEEDEKYLAEPYVTRDIQGHY</sequence>
<dbReference type="STRING" id="913774.A0A0C3CDJ5"/>
<evidence type="ECO:0000313" key="7">
    <source>
        <dbReference type="Proteomes" id="UP000054321"/>
    </source>
</evidence>
<dbReference type="InterPro" id="IPR036812">
    <property type="entry name" value="NAD(P)_OxRdtase_dom_sf"/>
</dbReference>
<dbReference type="InterPro" id="IPR050523">
    <property type="entry name" value="AKR_Detox_Biosynth"/>
</dbReference>
<evidence type="ECO:0000256" key="1">
    <source>
        <dbReference type="ARBA" id="ARBA00007905"/>
    </source>
</evidence>
<keyword evidence="3" id="KW-0560">Oxidoreductase</keyword>
<evidence type="ECO:0000256" key="3">
    <source>
        <dbReference type="ARBA" id="ARBA00023002"/>
    </source>
</evidence>
<dbReference type="Proteomes" id="UP000054321">
    <property type="component" value="Unassembled WGS sequence"/>
</dbReference>
<evidence type="ECO:0000256" key="4">
    <source>
        <dbReference type="SAM" id="MobiDB-lite"/>
    </source>
</evidence>
<evidence type="ECO:0000256" key="2">
    <source>
        <dbReference type="ARBA" id="ARBA00022857"/>
    </source>
</evidence>
<dbReference type="Pfam" id="PF00248">
    <property type="entry name" value="Aldo_ket_red"/>
    <property type="match status" value="2"/>
</dbReference>
<dbReference type="AlphaFoldDB" id="A0A0C3CDJ5"/>
<dbReference type="Gene3D" id="3.20.20.100">
    <property type="entry name" value="NADP-dependent oxidoreductase domain"/>
    <property type="match status" value="2"/>
</dbReference>
<dbReference type="EMBL" id="KN832883">
    <property type="protein sequence ID" value="KIM97013.1"/>
    <property type="molecule type" value="Genomic_DNA"/>
</dbReference>
<accession>A0A0C3CDJ5</accession>
<comment type="similarity">
    <text evidence="1">Belongs to the aldo/keto reductase family.</text>
</comment>
<dbReference type="PANTHER" id="PTHR43364:SF9">
    <property type="entry name" value="OXIDOREDUCTASE"/>
    <property type="match status" value="1"/>
</dbReference>
<evidence type="ECO:0000259" key="5">
    <source>
        <dbReference type="Pfam" id="PF00248"/>
    </source>
</evidence>
<dbReference type="InParanoid" id="A0A0C3CDJ5"/>